<dbReference type="PANTHER" id="PTHR35788:SF1">
    <property type="entry name" value="EXPORTED PROTEIN"/>
    <property type="match status" value="1"/>
</dbReference>
<dbReference type="EMBL" id="CM000913">
    <property type="protein sequence ID" value="EFG10596.1"/>
    <property type="molecule type" value="Genomic_DNA"/>
</dbReference>
<dbReference type="AlphaFoldDB" id="E2Q1H0"/>
<dbReference type="Pfam" id="PF12229">
    <property type="entry name" value="PG_binding_4"/>
    <property type="match status" value="1"/>
</dbReference>
<protein>
    <submittedName>
        <fullName evidence="4">Putative vancomycin resistance protein</fullName>
    </submittedName>
</protein>
<accession>E2Q1H0</accession>
<dbReference type="Proteomes" id="UP000002357">
    <property type="component" value="Chromosome"/>
</dbReference>
<proteinExistence type="predicted"/>
<gene>
    <name evidence="4" type="ORF">SCLAV_5529</name>
</gene>
<name>E2Q1H0_STRCL</name>
<feature type="compositionally biased region" description="Low complexity" evidence="1">
    <location>
        <begin position="1"/>
        <end position="11"/>
    </location>
</feature>
<dbReference type="RefSeq" id="WP_003962702.1">
    <property type="nucleotide sequence ID" value="NZ_CM000913.1"/>
</dbReference>
<dbReference type="GeneID" id="93728079"/>
<dbReference type="Pfam" id="PF04294">
    <property type="entry name" value="VanW"/>
    <property type="match status" value="1"/>
</dbReference>
<feature type="region of interest" description="Disordered" evidence="1">
    <location>
        <begin position="1"/>
        <end position="30"/>
    </location>
</feature>
<feature type="transmembrane region" description="Helical" evidence="2">
    <location>
        <begin position="36"/>
        <end position="58"/>
    </location>
</feature>
<dbReference type="eggNOG" id="COG2720">
    <property type="taxonomic scope" value="Bacteria"/>
</dbReference>
<feature type="domain" description="YoaR-like putative peptidoglycan binding" evidence="3">
    <location>
        <begin position="107"/>
        <end position="212"/>
    </location>
</feature>
<keyword evidence="2" id="KW-0812">Transmembrane</keyword>
<reference evidence="4 5" key="1">
    <citation type="journal article" date="2010" name="Genome Biol. Evol.">
        <title>The sequence of a 1.8-mb bacterial linear plasmid reveals a rich evolutionary reservoir of secondary metabolic pathways.</title>
        <authorList>
            <person name="Medema M.H."/>
            <person name="Trefzer A."/>
            <person name="Kovalchuk A."/>
            <person name="van den Berg M."/>
            <person name="Mueller U."/>
            <person name="Heijne W."/>
            <person name="Wu L."/>
            <person name="Alam M.T."/>
            <person name="Ronning C.M."/>
            <person name="Nierman W.C."/>
            <person name="Bovenberg R.A.L."/>
            <person name="Breitling R."/>
            <person name="Takano E."/>
        </authorList>
    </citation>
    <scope>NUCLEOTIDE SEQUENCE [LARGE SCALE GENOMIC DNA]</scope>
    <source>
        <strain evidence="5">ATCC 27064 / DSM 738 / JCM 4710 / NBRC 13307 / NCIMB 12785 / NRRL 3585 / VKM Ac-602</strain>
    </source>
</reference>
<dbReference type="InterPro" id="IPR052913">
    <property type="entry name" value="Glycopeptide_resist_protein"/>
</dbReference>
<keyword evidence="2" id="KW-1133">Transmembrane helix</keyword>
<evidence type="ECO:0000313" key="5">
    <source>
        <dbReference type="Proteomes" id="UP000002357"/>
    </source>
</evidence>
<dbReference type="InterPro" id="IPR022029">
    <property type="entry name" value="YoaR-like_PG-bd"/>
</dbReference>
<evidence type="ECO:0000313" key="4">
    <source>
        <dbReference type="EMBL" id="EFG10596.1"/>
    </source>
</evidence>
<organism evidence="4 5">
    <name type="scientific">Streptomyces clavuligerus</name>
    <dbReference type="NCBI Taxonomy" id="1901"/>
    <lineage>
        <taxon>Bacteria</taxon>
        <taxon>Bacillati</taxon>
        <taxon>Actinomycetota</taxon>
        <taxon>Actinomycetes</taxon>
        <taxon>Kitasatosporales</taxon>
        <taxon>Streptomycetaceae</taxon>
        <taxon>Streptomyces</taxon>
    </lineage>
</organism>
<sequence length="597" mass="63315">MLRSSGPQASGFPPPGPQAPGAPGGAGGGRRRIHPALVAAGVVGLGFGGLYLAGTVAFDGDVPSGTRVQGVDIGGLSVAAAESKLERELGRRPVDPVQVRVGDRTGTVDPRAAGLTLDSEETVARAARTGSDPFTVIGRLFSSGDRVIEPVQRVDGTKTRAALTDLAKKYDRTAREGSIGFDGGRAVPIQARVGEKIDIDAATGVLRDAVLAPEAAPVALPVERTEPKVGADEVNRAMERFAGPAMAAPVTVMVDGRTAAIQPEVIGRHLTMKPDKTDRLTLRLDGAALRKDPQVDSALDEITDEPVEGTLGVRNGRVVLASDGRTGQEVSADALERTVLPLLSREGATSRTAVLPVTEQRPELSRETFDSLGITEEMSSFTVNFDQAPYRTKNIGRAAELINGSLVKPGEEWSFNRTVGERTPENGFVDGIIIQDDQFTKAAGGGVSAVATTMFNAIFFAGVKPVEYGAHSFYIERYPEGREATVAWGSLDLRFLNDSGNSLYIAADATDTSVTITFYGTKKYDTVEAVKGPRTEVKKPGTRKGPAENCLPQTPLDGFNVTVERVLSNGGQEVKRESFTTRYTPRDEVTCESPITL</sequence>
<evidence type="ECO:0000256" key="1">
    <source>
        <dbReference type="SAM" id="MobiDB-lite"/>
    </source>
</evidence>
<keyword evidence="5" id="KW-1185">Reference proteome</keyword>
<dbReference type="PANTHER" id="PTHR35788">
    <property type="entry name" value="EXPORTED PROTEIN-RELATED"/>
    <property type="match status" value="1"/>
</dbReference>
<keyword evidence="2" id="KW-0472">Membrane</keyword>
<dbReference type="InterPro" id="IPR007391">
    <property type="entry name" value="Vancomycin_resist_VanW"/>
</dbReference>
<evidence type="ECO:0000259" key="3">
    <source>
        <dbReference type="Pfam" id="PF12229"/>
    </source>
</evidence>
<evidence type="ECO:0000256" key="2">
    <source>
        <dbReference type="SAM" id="Phobius"/>
    </source>
</evidence>